<proteinExistence type="predicted"/>
<dbReference type="AlphaFoldDB" id="A0A0G0LCG1"/>
<gene>
    <name evidence="1" type="ORF">UT11_C0021G0004</name>
</gene>
<comment type="caution">
    <text evidence="1">The sequence shown here is derived from an EMBL/GenBank/DDBJ whole genome shotgun (WGS) entry which is preliminary data.</text>
</comment>
<evidence type="ECO:0000313" key="1">
    <source>
        <dbReference type="EMBL" id="KKQ89668.1"/>
    </source>
</evidence>
<accession>A0A0G0LCG1</accession>
<organism evidence="1 2">
    <name type="scientific">Berkelbacteria bacterium GW2011_GWA2_38_9</name>
    <dbReference type="NCBI Taxonomy" id="1618334"/>
    <lineage>
        <taxon>Bacteria</taxon>
        <taxon>Candidatus Berkelbacteria</taxon>
    </lineage>
</organism>
<dbReference type="EMBL" id="LBVO01000021">
    <property type="protein sequence ID" value="KKQ89668.1"/>
    <property type="molecule type" value="Genomic_DNA"/>
</dbReference>
<name>A0A0G0LCG1_9BACT</name>
<protein>
    <submittedName>
        <fullName evidence="1">Uncharacterized protein</fullName>
    </submittedName>
</protein>
<sequence>MSFFVMIVEIILLTSVVTRLKEGQKPLDDASRIISIMRLYT</sequence>
<dbReference type="Proteomes" id="UP000033934">
    <property type="component" value="Unassembled WGS sequence"/>
</dbReference>
<reference evidence="1 2" key="1">
    <citation type="journal article" date="2015" name="Nature">
        <title>rRNA introns, odd ribosomes, and small enigmatic genomes across a large radiation of phyla.</title>
        <authorList>
            <person name="Brown C.T."/>
            <person name="Hug L.A."/>
            <person name="Thomas B.C."/>
            <person name="Sharon I."/>
            <person name="Castelle C.J."/>
            <person name="Singh A."/>
            <person name="Wilkins M.J."/>
            <person name="Williams K.H."/>
            <person name="Banfield J.F."/>
        </authorList>
    </citation>
    <scope>NUCLEOTIDE SEQUENCE [LARGE SCALE GENOMIC DNA]</scope>
</reference>
<evidence type="ECO:0000313" key="2">
    <source>
        <dbReference type="Proteomes" id="UP000033934"/>
    </source>
</evidence>